<dbReference type="Pfam" id="PF08969">
    <property type="entry name" value="USP8_dimer"/>
    <property type="match status" value="1"/>
</dbReference>
<dbReference type="OrthoDB" id="6378134at2759"/>
<gene>
    <name evidence="3" type="ORF">LSAA_13599</name>
</gene>
<evidence type="ECO:0000313" key="4">
    <source>
        <dbReference type="Proteomes" id="UP000675881"/>
    </source>
</evidence>
<organism evidence="3 4">
    <name type="scientific">Lepeophtheirus salmonis</name>
    <name type="common">Salmon louse</name>
    <name type="synonym">Caligus salmonis</name>
    <dbReference type="NCBI Taxonomy" id="72036"/>
    <lineage>
        <taxon>Eukaryota</taxon>
        <taxon>Metazoa</taxon>
        <taxon>Ecdysozoa</taxon>
        <taxon>Arthropoda</taxon>
        <taxon>Crustacea</taxon>
        <taxon>Multicrustacea</taxon>
        <taxon>Hexanauplia</taxon>
        <taxon>Copepoda</taxon>
        <taxon>Siphonostomatoida</taxon>
        <taxon>Caligidae</taxon>
        <taxon>Lepeophtheirus</taxon>
    </lineage>
</organism>
<dbReference type="SUPFAM" id="SSF52821">
    <property type="entry name" value="Rhodanese/Cell cycle control phosphatase"/>
    <property type="match status" value="1"/>
</dbReference>
<evidence type="ECO:0000313" key="3">
    <source>
        <dbReference type="EMBL" id="CAF3015896.1"/>
    </source>
</evidence>
<dbReference type="InterPro" id="IPR015063">
    <property type="entry name" value="USP8_dimer"/>
</dbReference>
<dbReference type="EMBL" id="HG994587">
    <property type="protein sequence ID" value="CAF3015896.1"/>
    <property type="molecule type" value="Genomic_DNA"/>
</dbReference>
<dbReference type="Proteomes" id="UP000675881">
    <property type="component" value="Chromosome 8"/>
</dbReference>
<dbReference type="InterPro" id="IPR036873">
    <property type="entry name" value="Rhodanese-like_dom_sf"/>
</dbReference>
<reference evidence="3" key="1">
    <citation type="submission" date="2021-02" db="EMBL/GenBank/DDBJ databases">
        <authorList>
            <person name="Bekaert M."/>
        </authorList>
    </citation>
    <scope>NUCLEOTIDE SEQUENCE</scope>
    <source>
        <strain evidence="3">IoA-00</strain>
    </source>
</reference>
<keyword evidence="4" id="KW-1185">Reference proteome</keyword>
<feature type="domain" description="USP8 dimerisation" evidence="2">
    <location>
        <begin position="6"/>
        <end position="97"/>
    </location>
</feature>
<dbReference type="SUPFAM" id="SSF140856">
    <property type="entry name" value="USP8 N-terminal domain-like"/>
    <property type="match status" value="1"/>
</dbReference>
<dbReference type="Gene3D" id="3.40.250.10">
    <property type="entry name" value="Rhodanese-like domain"/>
    <property type="match status" value="1"/>
</dbReference>
<evidence type="ECO:0000259" key="2">
    <source>
        <dbReference type="Pfam" id="PF08969"/>
    </source>
</evidence>
<sequence>MVSLKFSSLEEINKHASELPSINLSKMHMPMLCKSMRKSYDKGVECYNIKMNEDAYICLFRFQSLFQKLQKSNQFRKDKKEYLNIIGGKSIIENAVDIPPVIKEEKFKYRISVNDLKNLKSSKSQRFLLCDVRNSDEYADNSINWKESVNIPPKFICPGIIPKNIEDLLYKEDKKVFANRSLMDYIIIMDNNSKHIEDNDNLKDLKDILLKWECDKIVDIKNLTYPEVDQGENKAVPSPSPPPQSSKSPAFTSGAISFSSSQSENPLPYNRPVPTLNTDYPEDVKGRELKPNVPDRSLKTYLLKDKEDQSNKEVKPKKKII</sequence>
<dbReference type="GO" id="GO:0016579">
    <property type="term" value="P:protein deubiquitination"/>
    <property type="evidence" value="ECO:0007669"/>
    <property type="project" value="UniProtKB-ARBA"/>
</dbReference>
<feature type="compositionally biased region" description="Basic and acidic residues" evidence="1">
    <location>
        <begin position="296"/>
        <end position="314"/>
    </location>
</feature>
<feature type="compositionally biased region" description="Polar residues" evidence="1">
    <location>
        <begin position="250"/>
        <end position="265"/>
    </location>
</feature>
<proteinExistence type="predicted"/>
<feature type="region of interest" description="Disordered" evidence="1">
    <location>
        <begin position="230"/>
        <end position="321"/>
    </location>
</feature>
<name>A0A7R8D3F4_LEPSM</name>
<dbReference type="AlphaFoldDB" id="A0A7R8D3F4"/>
<protein>
    <submittedName>
        <fullName evidence="3">(salmon louse) hypothetical protein</fullName>
    </submittedName>
</protein>
<evidence type="ECO:0000256" key="1">
    <source>
        <dbReference type="SAM" id="MobiDB-lite"/>
    </source>
</evidence>
<accession>A0A7R8D3F4</accession>